<protein>
    <submittedName>
        <fullName evidence="1">Uncharacterized protein</fullName>
    </submittedName>
</protein>
<dbReference type="Proteomes" id="UP000179807">
    <property type="component" value="Unassembled WGS sequence"/>
</dbReference>
<keyword evidence="2" id="KW-1185">Reference proteome</keyword>
<proteinExistence type="predicted"/>
<dbReference type="EMBL" id="MLAK01000569">
    <property type="protein sequence ID" value="OHT12205.1"/>
    <property type="molecule type" value="Genomic_DNA"/>
</dbReference>
<gene>
    <name evidence="1" type="ORF">TRFO_18112</name>
</gene>
<evidence type="ECO:0000313" key="1">
    <source>
        <dbReference type="EMBL" id="OHT12205.1"/>
    </source>
</evidence>
<reference evidence="1" key="1">
    <citation type="submission" date="2016-10" db="EMBL/GenBank/DDBJ databases">
        <authorList>
            <person name="Benchimol M."/>
            <person name="Almeida L.G."/>
            <person name="Vasconcelos A.T."/>
            <person name="Perreira-Neves A."/>
            <person name="Rosa I.A."/>
            <person name="Tasca T."/>
            <person name="Bogo M.R."/>
            <person name="de Souza W."/>
        </authorList>
    </citation>
    <scope>NUCLEOTIDE SEQUENCE [LARGE SCALE GENOMIC DNA]</scope>
    <source>
        <strain evidence="1">K</strain>
    </source>
</reference>
<sequence>MVSQNTPLLKLKKADFLELDGFDTLSHLSQKDQKETLTDVIIDYNLSTRATIDDYKRAYNESKRRIQKQIDDQLFKSLKKQKTETKKRQRKQNIKETALEMRNMMNIQYEGVEKTPTRKEYERRIEEVDDHQTFKKDLQEYIELMKQTIIFKVDVGDDEDKRLALCESIRI</sequence>
<accession>A0A1J4KRW2</accession>
<dbReference type="AlphaFoldDB" id="A0A1J4KRW2"/>
<evidence type="ECO:0000313" key="2">
    <source>
        <dbReference type="Proteomes" id="UP000179807"/>
    </source>
</evidence>
<dbReference type="GeneID" id="94834683"/>
<dbReference type="RefSeq" id="XP_068365341.1">
    <property type="nucleotide sequence ID" value="XM_068499979.1"/>
</dbReference>
<organism evidence="1 2">
    <name type="scientific">Tritrichomonas foetus</name>
    <dbReference type="NCBI Taxonomy" id="1144522"/>
    <lineage>
        <taxon>Eukaryota</taxon>
        <taxon>Metamonada</taxon>
        <taxon>Parabasalia</taxon>
        <taxon>Tritrichomonadida</taxon>
        <taxon>Tritrichomonadidae</taxon>
        <taxon>Tritrichomonas</taxon>
    </lineage>
</organism>
<name>A0A1J4KRW2_9EUKA</name>
<comment type="caution">
    <text evidence="1">The sequence shown here is derived from an EMBL/GenBank/DDBJ whole genome shotgun (WGS) entry which is preliminary data.</text>
</comment>
<dbReference type="VEuPathDB" id="TrichDB:TRFO_18112"/>